<evidence type="ECO:0008006" key="3">
    <source>
        <dbReference type="Google" id="ProtNLM"/>
    </source>
</evidence>
<dbReference type="EMBL" id="BAABBV010000001">
    <property type="protein sequence ID" value="GAA4159255.1"/>
    <property type="molecule type" value="Genomic_DNA"/>
</dbReference>
<comment type="caution">
    <text evidence="1">The sequence shown here is derived from an EMBL/GenBank/DDBJ whole genome shotgun (WGS) entry which is preliminary data.</text>
</comment>
<keyword evidence="2" id="KW-1185">Reference proteome</keyword>
<reference evidence="1" key="2">
    <citation type="submission" date="2023-12" db="EMBL/GenBank/DDBJ databases">
        <authorList>
            <person name="Sun Q."/>
            <person name="Inoue M."/>
        </authorList>
    </citation>
    <scope>NUCLEOTIDE SEQUENCE</scope>
    <source>
        <strain evidence="1">JCM 17590</strain>
    </source>
</reference>
<evidence type="ECO:0000313" key="1">
    <source>
        <dbReference type="EMBL" id="GAA4159255.1"/>
    </source>
</evidence>
<dbReference type="RefSeq" id="WP_344790969.1">
    <property type="nucleotide sequence ID" value="NZ_BAABBV010000001.1"/>
</dbReference>
<name>A0ABP7ZIT7_9MICO</name>
<dbReference type="Proteomes" id="UP001415169">
    <property type="component" value="Unassembled WGS sequence"/>
</dbReference>
<protein>
    <recommendedName>
        <fullName evidence="3">Transcriptional regulator, AbiEi antitoxin, Type IV TA system</fullName>
    </recommendedName>
</protein>
<reference evidence="1" key="1">
    <citation type="journal article" date="2014" name="Int. J. Syst. Evol. Microbiol.">
        <title>Complete genome of a new Firmicutes species belonging to the dominant human colonic microbiota ('Ruminococcus bicirculans') reveals two chromosomes and a selective capacity to utilize plant glucans.</title>
        <authorList>
            <consortium name="NISC Comparative Sequencing Program"/>
            <person name="Wegmann U."/>
            <person name="Louis P."/>
            <person name="Goesmann A."/>
            <person name="Henrissat B."/>
            <person name="Duncan S.H."/>
            <person name="Flint H.J."/>
        </authorList>
    </citation>
    <scope>NUCLEOTIDE SEQUENCE</scope>
    <source>
        <strain evidence="1">JCM 17590</strain>
    </source>
</reference>
<organism evidence="1 2">
    <name type="scientific">Gryllotalpicola daejeonensis</name>
    <dbReference type="NCBI Taxonomy" id="993087"/>
    <lineage>
        <taxon>Bacteria</taxon>
        <taxon>Bacillati</taxon>
        <taxon>Actinomycetota</taxon>
        <taxon>Actinomycetes</taxon>
        <taxon>Micrococcales</taxon>
        <taxon>Microbacteriaceae</taxon>
        <taxon>Gryllotalpicola</taxon>
    </lineage>
</organism>
<accession>A0ABP7ZIT7</accession>
<proteinExistence type="predicted"/>
<gene>
    <name evidence="1" type="ORF">GCM10022286_13340</name>
</gene>
<sequence>MHAPQPDLTRLIRASRDPAALVSHQEFSRRVRSGDYERLRRGVAREAPVPLSSVDRFDRVAHARLRYLDVVAAVGETRRGQVVFAGQAALAIWDLATIGSRPTSVEILEPPGSARRSKRGVIVHRMPFMDDEILPWGDHFVTSPARTIADLARSGDFTATVVALDHALSRRATSEQRVSKDEVYELLDRYASTRGLARARAAVEFADGRSGSGGESLSRVDIYQLGFELPELQVRHSHPGGYYDADFEWPATAQRPPTIGEFDGLMKYLDARLRNGADAAQVVVAEKVREDFLRAEGNGFLRWGWEEARKPVLLLRPRLLRAGIRIVRRPMI</sequence>
<evidence type="ECO:0000313" key="2">
    <source>
        <dbReference type="Proteomes" id="UP001415169"/>
    </source>
</evidence>